<sequence length="604" mass="67062">MKKARVFVDGALIGLIDNPKAFVGQIRNMRRQGALSTEVNISHKEFNNDVVIHTDRGRARRPLIVLQNGNPLISPDDIAKLSRKETDFGSFVRKGMIELIDAEEEEDLLIAMHPEDLTPEHTHLEIDPSLILGIGAAHVPFPEHNASPRVTMGAGMVKQALGFGTANMKLRPDTRGHLLHYTQRPIVHTQTSDLIGSDDRPGGQNFVVAILSFEGFNIEDALVFNKASIDRGLGRSHFFRTYEGEERRYPGGQVDRIEIPDEEVTGAHGAESYKNLDEDGVINPETVVNEKDVLIGKTSPPRFLEEPTSDLITVEKRRDTSVTMRSNERGIVDTVIITEGENSSRLVKVRTRDLRIPEVGDKFASRHGQKGVIGLITAQENMPFTESGLTPDLVINPHAIPSRMTIGHMLEMIGGKVGSLEGHRVNATAFSGAQETILRSSLKELGFSHTGREVMYDGITGKRFKADIYVGVIYYQKLYHMVSSKMHARSRGPVQVLTRQPTEGRAREGGLRFGEMERDVMIGHGAAMALKERLLDESDKVMEYVCAHCGMVAMLDRRANTTRCLSCGGETDIYPVEMSYAFKLLLDEMKSMGIAPRMKLEDVV</sequence>
<comment type="caution">
    <text evidence="17">The sequence shown here is derived from an EMBL/GenBank/DDBJ whole genome shotgun (WGS) entry which is preliminary data.</text>
</comment>
<dbReference type="Gene3D" id="2.40.50.150">
    <property type="match status" value="1"/>
</dbReference>
<keyword evidence="10" id="KW-0862">Zinc</keyword>
<evidence type="ECO:0000256" key="11">
    <source>
        <dbReference type="ARBA" id="ARBA00023125"/>
    </source>
</evidence>
<feature type="domain" description="RNA polymerase Rpb2" evidence="14">
    <location>
        <begin position="509"/>
        <end position="600"/>
    </location>
</feature>
<evidence type="ECO:0000256" key="12">
    <source>
        <dbReference type="ARBA" id="ARBA00023163"/>
    </source>
</evidence>
<dbReference type="GO" id="GO:0000428">
    <property type="term" value="C:DNA-directed RNA polymerase complex"/>
    <property type="evidence" value="ECO:0007669"/>
    <property type="project" value="UniProtKB-KW"/>
</dbReference>
<evidence type="ECO:0000256" key="7">
    <source>
        <dbReference type="ARBA" id="ARBA00022679"/>
    </source>
</evidence>
<keyword evidence="11" id="KW-0238">DNA-binding</keyword>
<dbReference type="FunFam" id="2.40.270.10:FF:000011">
    <property type="entry name" value="DNA-directed RNA polymerase subunit beta"/>
    <property type="match status" value="1"/>
</dbReference>
<evidence type="ECO:0000259" key="16">
    <source>
        <dbReference type="Pfam" id="PF04567"/>
    </source>
</evidence>
<evidence type="ECO:0000259" key="15">
    <source>
        <dbReference type="Pfam" id="PF04566"/>
    </source>
</evidence>
<feature type="domain" description="RNA polymerase Rpb2" evidence="16">
    <location>
        <begin position="88"/>
        <end position="121"/>
    </location>
</feature>
<dbReference type="NCBIfam" id="TIGR03670">
    <property type="entry name" value="rpoB_arch"/>
    <property type="match status" value="1"/>
</dbReference>
<keyword evidence="7 17" id="KW-0808">Transferase</keyword>
<evidence type="ECO:0000256" key="5">
    <source>
        <dbReference type="ARBA" id="ARBA00022478"/>
    </source>
</evidence>
<dbReference type="Gene3D" id="3.90.1070.20">
    <property type="match status" value="1"/>
</dbReference>
<dbReference type="GO" id="GO:0008270">
    <property type="term" value="F:zinc ion binding"/>
    <property type="evidence" value="ECO:0007669"/>
    <property type="project" value="InterPro"/>
</dbReference>
<dbReference type="PANTHER" id="PTHR20856">
    <property type="entry name" value="DNA-DIRECTED RNA POLYMERASE I SUBUNIT 2"/>
    <property type="match status" value="1"/>
</dbReference>
<dbReference type="GO" id="GO:0003899">
    <property type="term" value="F:DNA-directed RNA polymerase activity"/>
    <property type="evidence" value="ECO:0007669"/>
    <property type="project" value="UniProtKB-EC"/>
</dbReference>
<dbReference type="GO" id="GO:0003677">
    <property type="term" value="F:DNA binding"/>
    <property type="evidence" value="ECO:0007669"/>
    <property type="project" value="UniProtKB-KW"/>
</dbReference>
<evidence type="ECO:0000256" key="9">
    <source>
        <dbReference type="ARBA" id="ARBA00022723"/>
    </source>
</evidence>
<dbReference type="Pfam" id="PF04560">
    <property type="entry name" value="RNA_pol_Rpb2_7"/>
    <property type="match status" value="1"/>
</dbReference>
<dbReference type="Pfam" id="PF04566">
    <property type="entry name" value="RNA_pol_Rpb2_4"/>
    <property type="match status" value="1"/>
</dbReference>
<reference evidence="17" key="1">
    <citation type="journal article" date="2015" name="Proc. Natl. Acad. Sci. U.S.A.">
        <title>Networks of energetic and metabolic interactions define dynamics in microbial communities.</title>
        <authorList>
            <person name="Embree M."/>
            <person name="Liu J.K."/>
            <person name="Al-Bassam M.M."/>
            <person name="Zengler K."/>
        </authorList>
    </citation>
    <scope>NUCLEOTIDE SEQUENCE</scope>
</reference>
<accession>A0A0W8EBB2</accession>
<evidence type="ECO:0000256" key="2">
    <source>
        <dbReference type="ARBA" id="ARBA00004496"/>
    </source>
</evidence>
<feature type="domain" description="RNA polymerase Rpb2" evidence="15">
    <location>
        <begin position="6"/>
        <end position="66"/>
    </location>
</feature>
<dbReference type="GO" id="GO:0006351">
    <property type="term" value="P:DNA-templated transcription"/>
    <property type="evidence" value="ECO:0007669"/>
    <property type="project" value="InterPro"/>
</dbReference>
<dbReference type="Gene3D" id="3.90.1800.10">
    <property type="entry name" value="RNA polymerase alpha subunit dimerisation domain"/>
    <property type="match status" value="1"/>
</dbReference>
<dbReference type="PROSITE" id="PS01166">
    <property type="entry name" value="RNA_POL_BETA"/>
    <property type="match status" value="1"/>
</dbReference>
<feature type="domain" description="DNA-directed RNA polymerase subunit 2 hybrid-binding" evidence="13">
    <location>
        <begin position="136"/>
        <end position="507"/>
    </location>
</feature>
<dbReference type="EMBL" id="LNQE01001771">
    <property type="protein sequence ID" value="KUG05750.1"/>
    <property type="molecule type" value="Genomic_DNA"/>
</dbReference>
<evidence type="ECO:0000259" key="13">
    <source>
        <dbReference type="Pfam" id="PF00562"/>
    </source>
</evidence>
<comment type="subcellular location">
    <subcellularLocation>
        <location evidence="2">Cytoplasm</location>
    </subcellularLocation>
</comment>
<keyword evidence="8 17" id="KW-0548">Nucleotidyltransferase</keyword>
<dbReference type="GO" id="GO:0005737">
    <property type="term" value="C:cytoplasm"/>
    <property type="evidence" value="ECO:0007669"/>
    <property type="project" value="UniProtKB-SubCell"/>
</dbReference>
<name>A0A0W8EBB2_9ZZZZ</name>
<keyword evidence="5 17" id="KW-0240">DNA-directed RNA polymerase</keyword>
<evidence type="ECO:0000256" key="3">
    <source>
        <dbReference type="ARBA" id="ARBA00006835"/>
    </source>
</evidence>
<dbReference type="Pfam" id="PF04567">
    <property type="entry name" value="RNA_pol_Rpb2_5"/>
    <property type="match status" value="1"/>
</dbReference>
<dbReference type="InterPro" id="IPR007646">
    <property type="entry name" value="RNA_pol_Rpb2_4"/>
</dbReference>
<dbReference type="CDD" id="cd00653">
    <property type="entry name" value="RNA_pol_B_RPB2"/>
    <property type="match status" value="1"/>
</dbReference>
<dbReference type="InterPro" id="IPR007121">
    <property type="entry name" value="RNA_pol_bsu_CS"/>
</dbReference>
<organism evidence="17">
    <name type="scientific">hydrocarbon metagenome</name>
    <dbReference type="NCBI Taxonomy" id="938273"/>
    <lineage>
        <taxon>unclassified sequences</taxon>
        <taxon>metagenomes</taxon>
        <taxon>ecological metagenomes</taxon>
    </lineage>
</organism>
<comment type="cofactor">
    <cofactor evidence="1">
        <name>Zn(2+)</name>
        <dbReference type="ChEBI" id="CHEBI:29105"/>
    </cofactor>
</comment>
<dbReference type="InterPro" id="IPR007641">
    <property type="entry name" value="RNA_pol_Rpb2_7"/>
</dbReference>
<keyword evidence="12" id="KW-0804">Transcription</keyword>
<dbReference type="InterPro" id="IPR014724">
    <property type="entry name" value="RNA_pol_RPB2_OB-fold"/>
</dbReference>
<dbReference type="InterPro" id="IPR007120">
    <property type="entry name" value="DNA-dir_RNAP_su2_dom"/>
</dbReference>
<dbReference type="GO" id="GO:0032549">
    <property type="term" value="F:ribonucleoside binding"/>
    <property type="evidence" value="ECO:0007669"/>
    <property type="project" value="InterPro"/>
</dbReference>
<dbReference type="InterPro" id="IPR007647">
    <property type="entry name" value="RNA_pol_Rpb2_5"/>
</dbReference>
<dbReference type="InterPro" id="IPR037033">
    <property type="entry name" value="DNA-dir_RNAP_su2_hyb_sf"/>
</dbReference>
<dbReference type="Gene3D" id="2.40.270.10">
    <property type="entry name" value="DNA-directed RNA polymerase, subunit 2, domain 6"/>
    <property type="match status" value="1"/>
</dbReference>
<proteinExistence type="inferred from homology"/>
<dbReference type="InterPro" id="IPR019969">
    <property type="entry name" value="RNAP_Rpo2"/>
</dbReference>
<evidence type="ECO:0000256" key="6">
    <source>
        <dbReference type="ARBA" id="ARBA00022490"/>
    </source>
</evidence>
<comment type="similarity">
    <text evidence="3">Belongs to the RNA polymerase beta chain family.</text>
</comment>
<evidence type="ECO:0000259" key="14">
    <source>
        <dbReference type="Pfam" id="PF04560"/>
    </source>
</evidence>
<evidence type="ECO:0000256" key="4">
    <source>
        <dbReference type="ARBA" id="ARBA00012418"/>
    </source>
</evidence>
<evidence type="ECO:0000256" key="1">
    <source>
        <dbReference type="ARBA" id="ARBA00001947"/>
    </source>
</evidence>
<dbReference type="InterPro" id="IPR015712">
    <property type="entry name" value="DNA-dir_RNA_pol_su2"/>
</dbReference>
<evidence type="ECO:0000313" key="17">
    <source>
        <dbReference type="EMBL" id="KUG05750.1"/>
    </source>
</evidence>
<dbReference type="EC" id="2.7.7.6" evidence="4"/>
<evidence type="ECO:0000256" key="10">
    <source>
        <dbReference type="ARBA" id="ARBA00022833"/>
    </source>
</evidence>
<protein>
    <recommendedName>
        <fullName evidence="4">DNA-directed RNA polymerase</fullName>
        <ecNumber evidence="4">2.7.7.6</ecNumber>
    </recommendedName>
</protein>
<keyword evidence="9" id="KW-0479">Metal-binding</keyword>
<dbReference type="SUPFAM" id="SSF64484">
    <property type="entry name" value="beta and beta-prime subunits of DNA dependent RNA-polymerase"/>
    <property type="match status" value="1"/>
</dbReference>
<keyword evidence="6" id="KW-0963">Cytoplasm</keyword>
<evidence type="ECO:0000256" key="8">
    <source>
        <dbReference type="ARBA" id="ARBA00022695"/>
    </source>
</evidence>
<dbReference type="AlphaFoldDB" id="A0A0W8EBB2"/>
<gene>
    <name evidence="17" type="ORF">ASZ90_016819</name>
</gene>
<dbReference type="Pfam" id="PF00562">
    <property type="entry name" value="RNA_pol_Rpb2_6"/>
    <property type="match status" value="1"/>
</dbReference>